<feature type="transmembrane region" description="Helical" evidence="1">
    <location>
        <begin position="12"/>
        <end position="31"/>
    </location>
</feature>
<accession>A0A7H1N4K3</accession>
<proteinExistence type="predicted"/>
<sequence>MLQVLGRASMTIYVLHTICGSATRIALLKLGVSSVPVLHLVAGTVVGLLGPLFIHHLLERTNLLPWVGLAMFKRSPRRHPPVASLSAGV</sequence>
<dbReference type="AlphaFoldDB" id="A0A7H1N4K3"/>
<evidence type="ECO:0000313" key="3">
    <source>
        <dbReference type="Proteomes" id="UP000516369"/>
    </source>
</evidence>
<dbReference type="Proteomes" id="UP000516369">
    <property type="component" value="Chromosome"/>
</dbReference>
<gene>
    <name evidence="2" type="ORF">HQ394_16520</name>
</gene>
<keyword evidence="1" id="KW-0472">Membrane</keyword>
<feature type="transmembrane region" description="Helical" evidence="1">
    <location>
        <begin position="37"/>
        <end position="58"/>
    </location>
</feature>
<dbReference type="EMBL" id="CP053923">
    <property type="protein sequence ID" value="QNT70639.1"/>
    <property type="molecule type" value="Genomic_DNA"/>
</dbReference>
<keyword evidence="3" id="KW-1185">Reference proteome</keyword>
<evidence type="ECO:0000256" key="1">
    <source>
        <dbReference type="SAM" id="Phobius"/>
    </source>
</evidence>
<name>A0A7H1N4K3_9PROT</name>
<organism evidence="2 3">
    <name type="scientific">Defluviicoccus vanus</name>
    <dbReference type="NCBI Taxonomy" id="111831"/>
    <lineage>
        <taxon>Bacteria</taxon>
        <taxon>Pseudomonadati</taxon>
        <taxon>Pseudomonadota</taxon>
        <taxon>Alphaproteobacteria</taxon>
        <taxon>Rhodospirillales</taxon>
        <taxon>Rhodospirillaceae</taxon>
        <taxon>Defluviicoccus</taxon>
    </lineage>
</organism>
<keyword evidence="1" id="KW-0812">Transmembrane</keyword>
<protein>
    <submittedName>
        <fullName evidence="2">Uncharacterized protein</fullName>
    </submittedName>
</protein>
<evidence type="ECO:0000313" key="2">
    <source>
        <dbReference type="EMBL" id="QNT70639.1"/>
    </source>
</evidence>
<keyword evidence="1" id="KW-1133">Transmembrane helix</keyword>
<reference evidence="2 3" key="1">
    <citation type="submission" date="2020-05" db="EMBL/GenBank/DDBJ databases">
        <title>Complete closed genome sequence of Defluviicoccus vanus.</title>
        <authorList>
            <person name="Bessarab I."/>
            <person name="Arumugam K."/>
            <person name="Maszenan A.M."/>
            <person name="Seviour R.J."/>
            <person name="Williams R.B."/>
        </authorList>
    </citation>
    <scope>NUCLEOTIDE SEQUENCE [LARGE SCALE GENOMIC DNA]</scope>
    <source>
        <strain evidence="2 3">Ben 114</strain>
    </source>
</reference>
<dbReference type="KEGG" id="dvn:HQ394_16520"/>